<gene>
    <name evidence="1" type="ORF">K8V00_01745</name>
</gene>
<dbReference type="Pfam" id="PF12363">
    <property type="entry name" value="Phage_TAC_12"/>
    <property type="match status" value="1"/>
</dbReference>
<evidence type="ECO:0000313" key="2">
    <source>
        <dbReference type="Proteomes" id="UP000707535"/>
    </source>
</evidence>
<protein>
    <submittedName>
        <fullName evidence="1">Tail assembly chaperone</fullName>
    </submittedName>
</protein>
<comment type="caution">
    <text evidence="1">The sequence shown here is derived from an EMBL/GenBank/DDBJ whole genome shotgun (WGS) entry which is preliminary data.</text>
</comment>
<dbReference type="InterPro" id="IPR024410">
    <property type="entry name" value="Phage_TAC_12"/>
</dbReference>
<organism evidence="1 2">
    <name type="scientific">Ligilactobacillus acidipiscis</name>
    <dbReference type="NCBI Taxonomy" id="89059"/>
    <lineage>
        <taxon>Bacteria</taxon>
        <taxon>Bacillati</taxon>
        <taxon>Bacillota</taxon>
        <taxon>Bacilli</taxon>
        <taxon>Lactobacillales</taxon>
        <taxon>Lactobacillaceae</taxon>
        <taxon>Ligilactobacillus</taxon>
    </lineage>
</organism>
<reference evidence="1" key="1">
    <citation type="journal article" date="2021" name="PeerJ">
        <title>Extensive microbial diversity within the chicken gut microbiome revealed by metagenomics and culture.</title>
        <authorList>
            <person name="Gilroy R."/>
            <person name="Ravi A."/>
            <person name="Getino M."/>
            <person name="Pursley I."/>
            <person name="Horton D.L."/>
            <person name="Alikhan N.F."/>
            <person name="Baker D."/>
            <person name="Gharbi K."/>
            <person name="Hall N."/>
            <person name="Watson M."/>
            <person name="Adriaenssens E.M."/>
            <person name="Foster-Nyarko E."/>
            <person name="Jarju S."/>
            <person name="Secka A."/>
            <person name="Antonio M."/>
            <person name="Oren A."/>
            <person name="Chaudhuri R.R."/>
            <person name="La Ragione R."/>
            <person name="Hildebrand F."/>
            <person name="Pallen M.J."/>
        </authorList>
    </citation>
    <scope>NUCLEOTIDE SEQUENCE</scope>
    <source>
        <strain evidence="1">CHK174-6876</strain>
    </source>
</reference>
<reference evidence="1" key="2">
    <citation type="submission" date="2021-09" db="EMBL/GenBank/DDBJ databases">
        <authorList>
            <person name="Gilroy R."/>
        </authorList>
    </citation>
    <scope>NUCLEOTIDE SEQUENCE</scope>
    <source>
        <strain evidence="1">CHK174-6876</strain>
    </source>
</reference>
<dbReference type="EMBL" id="DYXG01000018">
    <property type="protein sequence ID" value="HJE96319.1"/>
    <property type="molecule type" value="Genomic_DNA"/>
</dbReference>
<evidence type="ECO:0000313" key="1">
    <source>
        <dbReference type="EMBL" id="HJE96319.1"/>
    </source>
</evidence>
<accession>A0A921F7A1</accession>
<dbReference type="AlphaFoldDB" id="A0A921F7A1"/>
<proteinExistence type="predicted"/>
<dbReference type="Proteomes" id="UP000707535">
    <property type="component" value="Unassembled WGS sequence"/>
</dbReference>
<name>A0A921F7A1_9LACO</name>
<sequence>MEITLEGKTYPLHFGLKFIKELDEKYNQNQGIKFGIGVKTIYARLNSSDPFAMYEALHAALNTEDGVDLTESMFEDWVDDLPNDKAYTDFFDKFVKEFKSARMTKPLIKQSDKDTKAVEKMMEKVVTDNLKKNLQADNTEQ</sequence>